<dbReference type="GO" id="GO:0006423">
    <property type="term" value="P:cysteinyl-tRNA aminoacylation"/>
    <property type="evidence" value="ECO:0007669"/>
    <property type="project" value="UniProtKB-UniRule"/>
</dbReference>
<dbReference type="HAMAP" id="MF_00041">
    <property type="entry name" value="Cys_tRNA_synth"/>
    <property type="match status" value="1"/>
</dbReference>
<evidence type="ECO:0000313" key="16">
    <source>
        <dbReference type="Proteomes" id="UP000009374"/>
    </source>
</evidence>
<dbReference type="PANTHER" id="PTHR10890:SF3">
    <property type="entry name" value="CYSTEINE--TRNA LIGASE, CYTOPLASMIC"/>
    <property type="match status" value="1"/>
</dbReference>
<evidence type="ECO:0000256" key="10">
    <source>
        <dbReference type="ARBA" id="ARBA00022917"/>
    </source>
</evidence>
<keyword evidence="8 12" id="KW-0862">Zinc</keyword>
<comment type="catalytic activity">
    <reaction evidence="12">
        <text>tRNA(Cys) + L-cysteine + ATP = L-cysteinyl-tRNA(Cys) + AMP + diphosphate</text>
        <dbReference type="Rhea" id="RHEA:17773"/>
        <dbReference type="Rhea" id="RHEA-COMP:9661"/>
        <dbReference type="Rhea" id="RHEA-COMP:9679"/>
        <dbReference type="ChEBI" id="CHEBI:30616"/>
        <dbReference type="ChEBI" id="CHEBI:33019"/>
        <dbReference type="ChEBI" id="CHEBI:35235"/>
        <dbReference type="ChEBI" id="CHEBI:78442"/>
        <dbReference type="ChEBI" id="CHEBI:78517"/>
        <dbReference type="ChEBI" id="CHEBI:456215"/>
        <dbReference type="EC" id="6.1.1.16"/>
    </reaction>
</comment>
<dbReference type="SMART" id="SM00840">
    <property type="entry name" value="DALR_2"/>
    <property type="match status" value="1"/>
</dbReference>
<gene>
    <name evidence="12" type="primary">cysS</name>
    <name evidence="15" type="ORF">UBAL3_95450106</name>
</gene>
<feature type="binding site" evidence="12">
    <location>
        <position position="31"/>
    </location>
    <ligand>
        <name>Zn(2+)</name>
        <dbReference type="ChEBI" id="CHEBI:29105"/>
    </ligand>
</feature>
<dbReference type="GO" id="GO:0004817">
    <property type="term" value="F:cysteine-tRNA ligase activity"/>
    <property type="evidence" value="ECO:0007669"/>
    <property type="project" value="UniProtKB-UniRule"/>
</dbReference>
<comment type="subcellular location">
    <subcellularLocation>
        <location evidence="1 12">Cytoplasm</location>
    </subcellularLocation>
</comment>
<feature type="binding site" evidence="12">
    <location>
        <position position="271"/>
    </location>
    <ligand>
        <name>ATP</name>
        <dbReference type="ChEBI" id="CHEBI:30616"/>
    </ligand>
</feature>
<dbReference type="SUPFAM" id="SSF47323">
    <property type="entry name" value="Anticodon-binding domain of a subclass of class I aminoacyl-tRNA synthetases"/>
    <property type="match status" value="1"/>
</dbReference>
<dbReference type="AlphaFoldDB" id="C6HZU8"/>
<keyword evidence="4 12" id="KW-0963">Cytoplasm</keyword>
<evidence type="ECO:0000256" key="3">
    <source>
        <dbReference type="ARBA" id="ARBA00011245"/>
    </source>
</evidence>
<dbReference type="Gene3D" id="1.20.120.1910">
    <property type="entry name" value="Cysteine-tRNA ligase, C-terminal anti-codon recognition domain"/>
    <property type="match status" value="1"/>
</dbReference>
<evidence type="ECO:0000256" key="7">
    <source>
        <dbReference type="ARBA" id="ARBA00022741"/>
    </source>
</evidence>
<proteinExistence type="inferred from homology"/>
<dbReference type="Pfam" id="PF23493">
    <property type="entry name" value="CysS_C"/>
    <property type="match status" value="1"/>
</dbReference>
<evidence type="ECO:0000256" key="8">
    <source>
        <dbReference type="ARBA" id="ARBA00022833"/>
    </source>
</evidence>
<reference evidence="15 16" key="1">
    <citation type="journal article" date="2009" name="Appl. Environ. Microbiol.">
        <title>Community genomic and proteomic analyses of chemoautotrophic iron-oxidizing "Leptospirillum rubarum" (Group II) and "Leptospirillum ferrodiazotrophum" (Group III) bacteria in acid mine drainage biofilms.</title>
        <authorList>
            <person name="Goltsman D.S."/>
            <person name="Denef V.J."/>
            <person name="Singer S.W."/>
            <person name="VerBerkmoes N.C."/>
            <person name="Lefsrud M."/>
            <person name="Mueller R.S."/>
            <person name="Dick G.J."/>
            <person name="Sun C.L."/>
            <person name="Wheeler K.E."/>
            <person name="Zemla A."/>
            <person name="Baker B.J."/>
            <person name="Hauser L."/>
            <person name="Land M."/>
            <person name="Shah M.B."/>
            <person name="Thelen M.P."/>
            <person name="Hettich R.L."/>
            <person name="Banfield J.F."/>
        </authorList>
    </citation>
    <scope>NUCLEOTIDE SEQUENCE [LARGE SCALE GENOMIC DNA]</scope>
</reference>
<evidence type="ECO:0000256" key="9">
    <source>
        <dbReference type="ARBA" id="ARBA00022840"/>
    </source>
</evidence>
<dbReference type="NCBIfam" id="TIGR00435">
    <property type="entry name" value="cysS"/>
    <property type="match status" value="1"/>
</dbReference>
<dbReference type="InterPro" id="IPR015273">
    <property type="entry name" value="Cys-tRNA-synt_Ia_DALR"/>
</dbReference>
<evidence type="ECO:0000259" key="14">
    <source>
        <dbReference type="SMART" id="SM00840"/>
    </source>
</evidence>
<evidence type="ECO:0000256" key="5">
    <source>
        <dbReference type="ARBA" id="ARBA00022598"/>
    </source>
</evidence>
<dbReference type="InterPro" id="IPR056411">
    <property type="entry name" value="CysS_C"/>
</dbReference>
<evidence type="ECO:0000256" key="13">
    <source>
        <dbReference type="SAM" id="MobiDB-lite"/>
    </source>
</evidence>
<keyword evidence="6 12" id="KW-0479">Metal-binding</keyword>
<comment type="cofactor">
    <cofactor evidence="12">
        <name>Zn(2+)</name>
        <dbReference type="ChEBI" id="CHEBI:29105"/>
    </cofactor>
    <text evidence="12">Binds 1 zinc ion per subunit.</text>
</comment>
<dbReference type="PANTHER" id="PTHR10890">
    <property type="entry name" value="CYSTEINYL-TRNA SYNTHETASE"/>
    <property type="match status" value="1"/>
</dbReference>
<dbReference type="CDD" id="cd00672">
    <property type="entry name" value="CysRS_core"/>
    <property type="match status" value="1"/>
</dbReference>
<feature type="short sequence motif" description="'KMSKS' region" evidence="12">
    <location>
        <begin position="268"/>
        <end position="272"/>
    </location>
</feature>
<dbReference type="Pfam" id="PF01406">
    <property type="entry name" value="tRNA-synt_1e"/>
    <property type="match status" value="1"/>
</dbReference>
<feature type="short sequence motif" description="'HIGH' region" evidence="12">
    <location>
        <begin position="33"/>
        <end position="43"/>
    </location>
</feature>
<name>C6HZU8_9BACT</name>
<dbReference type="InterPro" id="IPR014729">
    <property type="entry name" value="Rossmann-like_a/b/a_fold"/>
</dbReference>
<comment type="subunit">
    <text evidence="3 12">Monomer.</text>
</comment>
<sequence>MPPSISLYNSLSRKVEPFIPQTPGEVKMYVCGVTVYDDCHLGHARSQMVFDTLHRLFLETGHRVRYVRNITDIDDKIIRKAAEAGVPIENITRTFIESFSRDMGRLGILSPEREPRATEFLDSMVALIDRLLSLGSAYRSGGDVYFRVRSFSGYGGLSHQILEDLRSGARIEPGEEKEDPLDFVLWKGAKPGEPSYPAPFGPGRPGWHIECSAMSLHYLGPTLDLHGGGMDLLFPHHENERAQSEAATGQTFARTWMHNGFVTTSQEKMSKSLGNTRRIRAFFEDSPFPEAVTREWLRYFFLGTHYRSPVDFTEGGLASAKNALDGLHQCRALLLECLSAEAPEGDPIAGPLLSSFMEALSSDLDTPVALSVLHGAKSRINPWLASGGSGSPPVDPREVRALFSLAGRTLGILTTDPSSWIGGEGRDGGGGEGLSPEEIERLVHLREEARKARDFKQADALRDQLRAAGVVLEDQPGGPPRIRRI</sequence>
<evidence type="ECO:0000256" key="12">
    <source>
        <dbReference type="HAMAP-Rule" id="MF_00041"/>
    </source>
</evidence>
<evidence type="ECO:0000256" key="2">
    <source>
        <dbReference type="ARBA" id="ARBA00005594"/>
    </source>
</evidence>
<dbReference type="InterPro" id="IPR032678">
    <property type="entry name" value="tRNA-synt_1_cat_dom"/>
</dbReference>
<evidence type="ECO:0000256" key="6">
    <source>
        <dbReference type="ARBA" id="ARBA00022723"/>
    </source>
</evidence>
<dbReference type="PRINTS" id="PR00983">
    <property type="entry name" value="TRNASYNTHCYS"/>
</dbReference>
<accession>C6HZU8</accession>
<keyword evidence="10 12" id="KW-0648">Protein biosynthesis</keyword>
<evidence type="ECO:0000256" key="1">
    <source>
        <dbReference type="ARBA" id="ARBA00004496"/>
    </source>
</evidence>
<dbReference type="InterPro" id="IPR009080">
    <property type="entry name" value="tRNAsynth_Ia_anticodon-bd"/>
</dbReference>
<feature type="binding site" evidence="12">
    <location>
        <position position="240"/>
    </location>
    <ligand>
        <name>Zn(2+)</name>
        <dbReference type="ChEBI" id="CHEBI:29105"/>
    </ligand>
</feature>
<dbReference type="InterPro" id="IPR024909">
    <property type="entry name" value="Cys-tRNA/MSH_ligase"/>
</dbReference>
<evidence type="ECO:0000256" key="11">
    <source>
        <dbReference type="ARBA" id="ARBA00023146"/>
    </source>
</evidence>
<dbReference type="Proteomes" id="UP000009374">
    <property type="component" value="Unassembled WGS sequence"/>
</dbReference>
<dbReference type="GO" id="GO:0005829">
    <property type="term" value="C:cytosol"/>
    <property type="evidence" value="ECO:0007669"/>
    <property type="project" value="TreeGrafter"/>
</dbReference>
<dbReference type="GO" id="GO:0008270">
    <property type="term" value="F:zinc ion binding"/>
    <property type="evidence" value="ECO:0007669"/>
    <property type="project" value="UniProtKB-UniRule"/>
</dbReference>
<feature type="domain" description="Cysteinyl-tRNA synthetase class Ia DALR" evidence="14">
    <location>
        <begin position="355"/>
        <end position="421"/>
    </location>
</feature>
<keyword evidence="7 12" id="KW-0547">Nucleotide-binding</keyword>
<dbReference type="InterPro" id="IPR015803">
    <property type="entry name" value="Cys-tRNA-ligase"/>
</dbReference>
<dbReference type="EMBL" id="GG693884">
    <property type="protein sequence ID" value="EES51886.1"/>
    <property type="molecule type" value="Genomic_DNA"/>
</dbReference>
<organism evidence="15 16">
    <name type="scientific">Leptospirillum ferrodiazotrophum</name>
    <dbReference type="NCBI Taxonomy" id="412449"/>
    <lineage>
        <taxon>Bacteria</taxon>
        <taxon>Pseudomonadati</taxon>
        <taxon>Nitrospirota</taxon>
        <taxon>Nitrospiria</taxon>
        <taxon>Nitrospirales</taxon>
        <taxon>Nitrospiraceae</taxon>
        <taxon>Leptospirillum</taxon>
    </lineage>
</organism>
<keyword evidence="5 12" id="KW-0436">Ligase</keyword>
<keyword evidence="9 12" id="KW-0067">ATP-binding</keyword>
<evidence type="ECO:0000256" key="4">
    <source>
        <dbReference type="ARBA" id="ARBA00022490"/>
    </source>
</evidence>
<dbReference type="EC" id="6.1.1.16" evidence="12"/>
<dbReference type="GO" id="GO:0005524">
    <property type="term" value="F:ATP binding"/>
    <property type="evidence" value="ECO:0007669"/>
    <property type="project" value="UniProtKB-UniRule"/>
</dbReference>
<feature type="binding site" evidence="12">
    <location>
        <position position="236"/>
    </location>
    <ligand>
        <name>Zn(2+)</name>
        <dbReference type="ChEBI" id="CHEBI:29105"/>
    </ligand>
</feature>
<dbReference type="Gene3D" id="3.40.50.620">
    <property type="entry name" value="HUPs"/>
    <property type="match status" value="1"/>
</dbReference>
<comment type="similarity">
    <text evidence="2 12">Belongs to the class-I aminoacyl-tRNA synthetase family.</text>
</comment>
<feature type="binding site" evidence="12">
    <location>
        <position position="211"/>
    </location>
    <ligand>
        <name>Zn(2+)</name>
        <dbReference type="ChEBI" id="CHEBI:29105"/>
    </ligand>
</feature>
<dbReference type="SUPFAM" id="SSF52374">
    <property type="entry name" value="Nucleotidylyl transferase"/>
    <property type="match status" value="1"/>
</dbReference>
<feature type="region of interest" description="Disordered" evidence="13">
    <location>
        <begin position="416"/>
        <end position="435"/>
    </location>
</feature>
<keyword evidence="11 12" id="KW-0030">Aminoacyl-tRNA synthetase</keyword>
<protein>
    <recommendedName>
        <fullName evidence="12">Cysteine--tRNA ligase</fullName>
        <ecNumber evidence="12">6.1.1.16</ecNumber>
    </recommendedName>
    <alternativeName>
        <fullName evidence="12">Cysteinyl-tRNA synthetase</fullName>
        <shortName evidence="12">CysRS</shortName>
    </alternativeName>
</protein>
<keyword evidence="16" id="KW-1185">Reference proteome</keyword>
<evidence type="ECO:0000313" key="15">
    <source>
        <dbReference type="EMBL" id="EES51886.1"/>
    </source>
</evidence>